<keyword evidence="2" id="KW-1185">Reference proteome</keyword>
<reference evidence="1 2" key="1">
    <citation type="journal article" date="2013" name="Int. J. Syst. Evol. Microbiol.">
        <title>Kordia antarctica sp. nov., isolated from Antarctic seawater.</title>
        <authorList>
            <person name="Baek K."/>
            <person name="Choi A."/>
            <person name="Kang I."/>
            <person name="Lee K."/>
            <person name="Cho J.C."/>
        </authorList>
    </citation>
    <scope>NUCLEOTIDE SEQUENCE [LARGE SCALE GENOMIC DNA]</scope>
    <source>
        <strain evidence="1 2">IMCC3317</strain>
    </source>
</reference>
<dbReference type="AlphaFoldDB" id="A0A7L4ZJK9"/>
<dbReference type="KEGG" id="kan:IMCC3317_20660"/>
<dbReference type="RefSeq" id="WP_262887087.1">
    <property type="nucleotide sequence ID" value="NZ_CP019288.1"/>
</dbReference>
<evidence type="ECO:0000313" key="2">
    <source>
        <dbReference type="Proteomes" id="UP000464657"/>
    </source>
</evidence>
<protein>
    <submittedName>
        <fullName evidence="1">Uncharacterized protein</fullName>
    </submittedName>
</protein>
<dbReference type="Proteomes" id="UP000464657">
    <property type="component" value="Chromosome"/>
</dbReference>
<gene>
    <name evidence="1" type="ORF">IMCC3317_20660</name>
</gene>
<accession>A0A7L4ZJK9</accession>
<proteinExistence type="predicted"/>
<dbReference type="EMBL" id="CP019288">
    <property type="protein sequence ID" value="QHI36701.1"/>
    <property type="molecule type" value="Genomic_DNA"/>
</dbReference>
<evidence type="ECO:0000313" key="1">
    <source>
        <dbReference type="EMBL" id="QHI36701.1"/>
    </source>
</evidence>
<organism evidence="1 2">
    <name type="scientific">Kordia antarctica</name>
    <dbReference type="NCBI Taxonomy" id="1218801"/>
    <lineage>
        <taxon>Bacteria</taxon>
        <taxon>Pseudomonadati</taxon>
        <taxon>Bacteroidota</taxon>
        <taxon>Flavobacteriia</taxon>
        <taxon>Flavobacteriales</taxon>
        <taxon>Flavobacteriaceae</taxon>
        <taxon>Kordia</taxon>
    </lineage>
</organism>
<name>A0A7L4ZJK9_9FLAO</name>
<sequence>MKPSKTTIEIGNDFKEVEIYYDKERESQLTIAINKNQVTVSQE</sequence>